<dbReference type="RefSeq" id="WP_165991399.1">
    <property type="nucleotide sequence ID" value="NZ_JAMYZY010000004.1"/>
</dbReference>
<dbReference type="Pfam" id="PF08541">
    <property type="entry name" value="ACP_syn_III_C"/>
    <property type="match status" value="1"/>
</dbReference>
<feature type="domain" description="Beta-ketoacyl-[acyl-carrier-protein] synthase III C-terminal" evidence="3">
    <location>
        <begin position="250"/>
        <end position="337"/>
    </location>
</feature>
<dbReference type="InterPro" id="IPR013751">
    <property type="entry name" value="ACP_syn_III_N"/>
</dbReference>
<dbReference type="Proteomes" id="UP001523528">
    <property type="component" value="Unassembled WGS sequence"/>
</dbReference>
<dbReference type="InterPro" id="IPR016039">
    <property type="entry name" value="Thiolase-like"/>
</dbReference>
<dbReference type="CDD" id="cd00830">
    <property type="entry name" value="KAS_III"/>
    <property type="match status" value="1"/>
</dbReference>
<dbReference type="EMBL" id="JAMYZZ010000004">
    <property type="protein sequence ID" value="MCP1257856.1"/>
    <property type="molecule type" value="Genomic_DNA"/>
</dbReference>
<evidence type="ECO:0000256" key="2">
    <source>
        <dbReference type="ARBA" id="ARBA00023315"/>
    </source>
</evidence>
<comment type="caution">
    <text evidence="5">The sequence shown here is derived from an EMBL/GenBank/DDBJ whole genome shotgun (WGS) entry which is preliminary data.</text>
</comment>
<evidence type="ECO:0000313" key="5">
    <source>
        <dbReference type="EMBL" id="MCP1257856.1"/>
    </source>
</evidence>
<dbReference type="Gene3D" id="3.40.47.10">
    <property type="match status" value="1"/>
</dbReference>
<reference evidence="5 6" key="1">
    <citation type="submission" date="2022-06" db="EMBL/GenBank/DDBJ databases">
        <title>Acetobacer genomes from food samples.</title>
        <authorList>
            <person name="Sombolestani A."/>
        </authorList>
    </citation>
    <scope>NUCLEOTIDE SEQUENCE [LARGE SCALE GENOMIC DNA]</scope>
    <source>
        <strain evidence="5 6">R-83285</strain>
    </source>
</reference>
<proteinExistence type="predicted"/>
<organism evidence="5 6">
    <name type="scientific">Acetobacter lambici</name>
    <dbReference type="NCBI Taxonomy" id="1332824"/>
    <lineage>
        <taxon>Bacteria</taxon>
        <taxon>Pseudomonadati</taxon>
        <taxon>Pseudomonadota</taxon>
        <taxon>Alphaproteobacteria</taxon>
        <taxon>Acetobacterales</taxon>
        <taxon>Acetobacteraceae</taxon>
        <taxon>Acetobacter</taxon>
    </lineage>
</organism>
<evidence type="ECO:0000259" key="4">
    <source>
        <dbReference type="Pfam" id="PF08545"/>
    </source>
</evidence>
<sequence length="364" mass="39074">MKATIKGVRIAGIVTSVPETRHSVLDAPTNAESKQEAEKLTDSIGVKERRIAAPNFCTSDFAVHAAENVMKQLGWAPETVDILVFLTQGVDYPLPATACLIQNRLGLPTTTAAFDVGLGCSGYVYGLWMTAQLLAGSDSKRALFLCGDVSSKSFHDDSNAASPLFGDAGSATALERDDNAVSIPLVMGTDGSGGRHISVEMGGSRNNWLPYLKKGGVTEKEIALGDLHMNGPEVFTFTLRGVPRLIKDILEYAETSLDEVDYVVFHQANKFILEHLRKKIKIPEDKFIISMENFGNTSSASIPLAICEALPDKFTKPTKLLLAGFGVGWSWGGMVVEVGPIPRPSIVELPANSPTLPLCPVETA</sequence>
<evidence type="ECO:0000256" key="1">
    <source>
        <dbReference type="ARBA" id="ARBA00022679"/>
    </source>
</evidence>
<evidence type="ECO:0000313" key="6">
    <source>
        <dbReference type="Proteomes" id="UP001523528"/>
    </source>
</evidence>
<protein>
    <submittedName>
        <fullName evidence="5">Ketoacyl-ACP synthase III</fullName>
    </submittedName>
</protein>
<keyword evidence="6" id="KW-1185">Reference proteome</keyword>
<feature type="domain" description="Beta-ketoacyl-[acyl-carrier-protein] synthase III N-terminal" evidence="4">
    <location>
        <begin position="114"/>
        <end position="191"/>
    </location>
</feature>
<dbReference type="Pfam" id="PF08545">
    <property type="entry name" value="ACP_syn_III"/>
    <property type="match status" value="1"/>
</dbReference>
<dbReference type="InterPro" id="IPR013747">
    <property type="entry name" value="ACP_syn_III_C"/>
</dbReference>
<evidence type="ECO:0000259" key="3">
    <source>
        <dbReference type="Pfam" id="PF08541"/>
    </source>
</evidence>
<dbReference type="PANTHER" id="PTHR34069:SF2">
    <property type="entry name" value="BETA-KETOACYL-[ACYL-CARRIER-PROTEIN] SYNTHASE III"/>
    <property type="match status" value="1"/>
</dbReference>
<name>A0ABT1EY19_9PROT</name>
<keyword evidence="2" id="KW-0012">Acyltransferase</keyword>
<accession>A0ABT1EY19</accession>
<gene>
    <name evidence="5" type="ORF">NKW50_04530</name>
</gene>
<keyword evidence="1" id="KW-0808">Transferase</keyword>
<dbReference type="SUPFAM" id="SSF53901">
    <property type="entry name" value="Thiolase-like"/>
    <property type="match status" value="1"/>
</dbReference>
<dbReference type="PANTHER" id="PTHR34069">
    <property type="entry name" value="3-OXOACYL-[ACYL-CARRIER-PROTEIN] SYNTHASE 3"/>
    <property type="match status" value="1"/>
</dbReference>